<organism evidence="1 2">
    <name type="scientific">Candidatus Moanibacter tarae</name>
    <dbReference type="NCBI Taxonomy" id="2200854"/>
    <lineage>
        <taxon>Bacteria</taxon>
        <taxon>Pseudomonadati</taxon>
        <taxon>Verrucomicrobiota</taxon>
        <taxon>Opitutia</taxon>
        <taxon>Puniceicoccales</taxon>
        <taxon>Puniceicoccales incertae sedis</taxon>
        <taxon>Candidatus Moanibacter</taxon>
    </lineage>
</organism>
<proteinExistence type="predicted"/>
<sequence length="89" mass="10114">MAKIMSLSFSLSSIDRLYRSCTRTIKIEFHLDFKPLELKRRGNIVISRYLAKIQMGKLLFLIPNSFGITFSPNLDSASVPSHPLKQDGN</sequence>
<dbReference type="KEGG" id="mtar:DF168_00184"/>
<evidence type="ECO:0000313" key="2">
    <source>
        <dbReference type="Proteomes" id="UP000247465"/>
    </source>
</evidence>
<dbReference type="EMBL" id="CP029803">
    <property type="protein sequence ID" value="AWT59011.1"/>
    <property type="molecule type" value="Genomic_DNA"/>
</dbReference>
<protein>
    <submittedName>
        <fullName evidence="1">Uncharacterized protein</fullName>
    </submittedName>
</protein>
<dbReference type="AlphaFoldDB" id="A0A2Z4AB84"/>
<gene>
    <name evidence="1" type="ORF">DF168_00184</name>
</gene>
<name>A0A2Z4AB84_9BACT</name>
<dbReference type="Proteomes" id="UP000247465">
    <property type="component" value="Chromosome"/>
</dbReference>
<accession>A0A2Z4AB84</accession>
<reference evidence="1 2" key="1">
    <citation type="submission" date="2018-06" db="EMBL/GenBank/DDBJ databases">
        <title>Draft Genome Sequence of a Novel Marine Bacterium Related to the Verrucomicrobia.</title>
        <authorList>
            <person name="Vosseberg J."/>
            <person name="Martijn J."/>
            <person name="Ettema T.J.G."/>
        </authorList>
    </citation>
    <scope>NUCLEOTIDE SEQUENCE [LARGE SCALE GENOMIC DNA]</scope>
    <source>
        <strain evidence="1">TARA_B100001123</strain>
    </source>
</reference>
<evidence type="ECO:0000313" key="1">
    <source>
        <dbReference type="EMBL" id="AWT59011.1"/>
    </source>
</evidence>